<gene>
    <name evidence="2" type="ORF">ACFSJS_22540</name>
</gene>
<protein>
    <recommendedName>
        <fullName evidence="4">Phage tail assembly chaperone</fullName>
    </recommendedName>
</protein>
<dbReference type="Proteomes" id="UP001597365">
    <property type="component" value="Unassembled WGS sequence"/>
</dbReference>
<sequence>MPPHEFWGMTLRQLMTLAEQHRIAHRADQSPQPDPQPADGASLLAFAGMRRA</sequence>
<dbReference type="EMBL" id="JBHUFU010000015">
    <property type="protein sequence ID" value="MFD1832402.1"/>
    <property type="molecule type" value="Genomic_DNA"/>
</dbReference>
<dbReference type="RefSeq" id="WP_380903439.1">
    <property type="nucleotide sequence ID" value="NZ_JBHUFU010000015.1"/>
</dbReference>
<accession>A0ABW4PQF5</accession>
<evidence type="ECO:0000313" key="2">
    <source>
        <dbReference type="EMBL" id="MFD1832402.1"/>
    </source>
</evidence>
<organism evidence="2 3">
    <name type="scientific">Streptomyces desertarenae</name>
    <dbReference type="NCBI Taxonomy" id="2666184"/>
    <lineage>
        <taxon>Bacteria</taxon>
        <taxon>Bacillati</taxon>
        <taxon>Actinomycetota</taxon>
        <taxon>Actinomycetes</taxon>
        <taxon>Kitasatosporales</taxon>
        <taxon>Streptomycetaceae</taxon>
        <taxon>Streptomyces</taxon>
    </lineage>
</organism>
<feature type="region of interest" description="Disordered" evidence="1">
    <location>
        <begin position="22"/>
        <end position="52"/>
    </location>
</feature>
<evidence type="ECO:0008006" key="4">
    <source>
        <dbReference type="Google" id="ProtNLM"/>
    </source>
</evidence>
<evidence type="ECO:0000313" key="3">
    <source>
        <dbReference type="Proteomes" id="UP001597365"/>
    </source>
</evidence>
<keyword evidence="3" id="KW-1185">Reference proteome</keyword>
<comment type="caution">
    <text evidence="2">The sequence shown here is derived from an EMBL/GenBank/DDBJ whole genome shotgun (WGS) entry which is preliminary data.</text>
</comment>
<reference evidence="3" key="1">
    <citation type="journal article" date="2019" name="Int. J. Syst. Evol. Microbiol.">
        <title>The Global Catalogue of Microorganisms (GCM) 10K type strain sequencing project: providing services to taxonomists for standard genome sequencing and annotation.</title>
        <authorList>
            <consortium name="The Broad Institute Genomics Platform"/>
            <consortium name="The Broad Institute Genome Sequencing Center for Infectious Disease"/>
            <person name="Wu L."/>
            <person name="Ma J."/>
        </authorList>
    </citation>
    <scope>NUCLEOTIDE SEQUENCE [LARGE SCALE GENOMIC DNA]</scope>
    <source>
        <strain evidence="3">CGMCC 4.7455</strain>
    </source>
</reference>
<name>A0ABW4PQF5_9ACTN</name>
<evidence type="ECO:0000256" key="1">
    <source>
        <dbReference type="SAM" id="MobiDB-lite"/>
    </source>
</evidence>
<proteinExistence type="predicted"/>